<sequence length="66" mass="7357">MKSPCISICRFDGRTGWCVACGRTLPECREWKKAPRPRLLAISKALPARLAKLDARGIRVDEDTTA</sequence>
<protein>
    <submittedName>
        <fullName evidence="1">DUF1289 domain-containing protein</fullName>
    </submittedName>
</protein>
<keyword evidence="2" id="KW-1185">Reference proteome</keyword>
<evidence type="ECO:0000313" key="1">
    <source>
        <dbReference type="EMBL" id="MDZ7282156.1"/>
    </source>
</evidence>
<dbReference type="Proteomes" id="UP001292182">
    <property type="component" value="Unassembled WGS sequence"/>
</dbReference>
<dbReference type="Pfam" id="PF06945">
    <property type="entry name" value="DUF1289"/>
    <property type="match status" value="1"/>
</dbReference>
<name>A0ABU5LQW9_9SPHN</name>
<evidence type="ECO:0000313" key="2">
    <source>
        <dbReference type="Proteomes" id="UP001292182"/>
    </source>
</evidence>
<dbReference type="EMBL" id="JAOBTW010000008">
    <property type="protein sequence ID" value="MDZ7282156.1"/>
    <property type="molecule type" value="Genomic_DNA"/>
</dbReference>
<organism evidence="1 2">
    <name type="scientific">Sphingomonas sanguinis</name>
    <dbReference type="NCBI Taxonomy" id="33051"/>
    <lineage>
        <taxon>Bacteria</taxon>
        <taxon>Pseudomonadati</taxon>
        <taxon>Pseudomonadota</taxon>
        <taxon>Alphaproteobacteria</taxon>
        <taxon>Sphingomonadales</taxon>
        <taxon>Sphingomonadaceae</taxon>
        <taxon>Sphingomonas</taxon>
    </lineage>
</organism>
<dbReference type="InterPro" id="IPR010710">
    <property type="entry name" value="DUF1289"/>
</dbReference>
<accession>A0ABU5LQW9</accession>
<comment type="caution">
    <text evidence="1">The sequence shown here is derived from an EMBL/GenBank/DDBJ whole genome shotgun (WGS) entry which is preliminary data.</text>
</comment>
<proteinExistence type="predicted"/>
<reference evidence="2" key="1">
    <citation type="submission" date="2023-07" db="EMBL/GenBank/DDBJ databases">
        <title>Whole genome sequence analysis of rice epiphytic Sphingomonas sanguinis OsEp_Plm_15B2.</title>
        <authorList>
            <person name="Sahu K.P."/>
            <person name="Asharani P."/>
            <person name="Reddy B."/>
            <person name="Kumar A."/>
        </authorList>
    </citation>
    <scope>NUCLEOTIDE SEQUENCE [LARGE SCALE GENOMIC DNA]</scope>
    <source>
        <strain evidence="2">OsEp_Plm_15B2</strain>
    </source>
</reference>
<dbReference type="RefSeq" id="WP_322539250.1">
    <property type="nucleotide sequence ID" value="NZ_JAOBTW010000008.1"/>
</dbReference>
<gene>
    <name evidence="1" type="ORF">N4G62_08965</name>
</gene>